<dbReference type="PROSITE" id="PS01124">
    <property type="entry name" value="HTH_ARAC_FAMILY_2"/>
    <property type="match status" value="1"/>
</dbReference>
<dbReference type="RefSeq" id="WP_381507214.1">
    <property type="nucleotide sequence ID" value="NZ_JBHUOM010000025.1"/>
</dbReference>
<dbReference type="Proteomes" id="UP001597512">
    <property type="component" value="Unassembled WGS sequence"/>
</dbReference>
<dbReference type="Gene3D" id="1.10.10.60">
    <property type="entry name" value="Homeodomain-like"/>
    <property type="match status" value="1"/>
</dbReference>
<name>A0ABW6APB3_9BACT</name>
<reference evidence="3" key="1">
    <citation type="journal article" date="2019" name="Int. J. Syst. Evol. Microbiol.">
        <title>The Global Catalogue of Microorganisms (GCM) 10K type strain sequencing project: providing services to taxonomists for standard genome sequencing and annotation.</title>
        <authorList>
            <consortium name="The Broad Institute Genomics Platform"/>
            <consortium name="The Broad Institute Genome Sequencing Center for Infectious Disease"/>
            <person name="Wu L."/>
            <person name="Ma J."/>
        </authorList>
    </citation>
    <scope>NUCLEOTIDE SEQUENCE [LARGE SCALE GENOMIC DNA]</scope>
    <source>
        <strain evidence="3">KCTC 52490</strain>
    </source>
</reference>
<sequence>MLVSTLNFEMVEPDRTLSDFVESYWMLCNPSDQQQQVVVLPDGRIDIFFSVSPTNAYHVMIRGLDVEPSATAIVPKSKIFAVSLTLLAVEYILHTSVASLLNTGSVLPVDFWGLSPDDLTDFDRFCQKVSKHITSLVNQEVDERKRKLVALLYASHGSIPVSELAETVGWSSRQINRYFNYWFGLPLKTYCNILRFRASFGHIKEGKLFPEQNFTDQAHFIHEVKKYAGVAPKELSKNLKDRFIQFSLMPKK</sequence>
<dbReference type="EMBL" id="JBHUOM010000025">
    <property type="protein sequence ID" value="MFD2937329.1"/>
    <property type="molecule type" value="Genomic_DNA"/>
</dbReference>
<gene>
    <name evidence="2" type="ORF">ACFS25_26380</name>
</gene>
<organism evidence="2 3">
    <name type="scientific">Spirosoma flavum</name>
    <dbReference type="NCBI Taxonomy" id="2048557"/>
    <lineage>
        <taxon>Bacteria</taxon>
        <taxon>Pseudomonadati</taxon>
        <taxon>Bacteroidota</taxon>
        <taxon>Cytophagia</taxon>
        <taxon>Cytophagales</taxon>
        <taxon>Cytophagaceae</taxon>
        <taxon>Spirosoma</taxon>
    </lineage>
</organism>
<dbReference type="InterPro" id="IPR046532">
    <property type="entry name" value="DUF6597"/>
</dbReference>
<comment type="caution">
    <text evidence="2">The sequence shown here is derived from an EMBL/GenBank/DDBJ whole genome shotgun (WGS) entry which is preliminary data.</text>
</comment>
<accession>A0ABW6APB3</accession>
<dbReference type="Pfam" id="PF20240">
    <property type="entry name" value="DUF6597"/>
    <property type="match status" value="1"/>
</dbReference>
<evidence type="ECO:0000313" key="2">
    <source>
        <dbReference type="EMBL" id="MFD2937329.1"/>
    </source>
</evidence>
<evidence type="ECO:0000313" key="3">
    <source>
        <dbReference type="Proteomes" id="UP001597512"/>
    </source>
</evidence>
<feature type="domain" description="HTH araC/xylS-type" evidence="1">
    <location>
        <begin position="143"/>
        <end position="238"/>
    </location>
</feature>
<protein>
    <submittedName>
        <fullName evidence="2">Helix-turn-helix domain-containing protein</fullName>
    </submittedName>
</protein>
<proteinExistence type="predicted"/>
<keyword evidence="3" id="KW-1185">Reference proteome</keyword>
<evidence type="ECO:0000259" key="1">
    <source>
        <dbReference type="PROSITE" id="PS01124"/>
    </source>
</evidence>
<dbReference type="InterPro" id="IPR018060">
    <property type="entry name" value="HTH_AraC"/>
</dbReference>